<dbReference type="VEuPathDB" id="VectorBase:AMAM007753"/>
<dbReference type="GO" id="GO:0032222">
    <property type="term" value="P:regulation of synaptic transmission, cholinergic"/>
    <property type="evidence" value="ECO:0007669"/>
    <property type="project" value="InterPro"/>
</dbReference>
<keyword evidence="7" id="KW-0325">Glycoprotein</keyword>
<keyword evidence="8" id="KW-0449">Lipoprotein</keyword>
<dbReference type="PANTHER" id="PTHR33562:SF23">
    <property type="entry name" value="PROTEIN QUIVER"/>
    <property type="match status" value="1"/>
</dbReference>
<dbReference type="Proteomes" id="UP000075901">
    <property type="component" value="Unassembled WGS sequence"/>
</dbReference>
<evidence type="ECO:0000313" key="10">
    <source>
        <dbReference type="Proteomes" id="UP000075901"/>
    </source>
</evidence>
<organism evidence="9 10">
    <name type="scientific">Anopheles maculatus</name>
    <dbReference type="NCBI Taxonomy" id="74869"/>
    <lineage>
        <taxon>Eukaryota</taxon>
        <taxon>Metazoa</taxon>
        <taxon>Ecdysozoa</taxon>
        <taxon>Arthropoda</taxon>
        <taxon>Hexapoda</taxon>
        <taxon>Insecta</taxon>
        <taxon>Pterygota</taxon>
        <taxon>Neoptera</taxon>
        <taxon>Endopterygota</taxon>
        <taxon>Diptera</taxon>
        <taxon>Nematocera</taxon>
        <taxon>Culicoidea</taxon>
        <taxon>Culicidae</taxon>
        <taxon>Anophelinae</taxon>
        <taxon>Anopheles</taxon>
        <taxon>Anopheles maculatus group</taxon>
    </lineage>
</organism>
<proteinExistence type="predicted"/>
<name>A0A182SJ17_9DIPT</name>
<keyword evidence="4" id="KW-0732">Signal</keyword>
<evidence type="ECO:0000256" key="2">
    <source>
        <dbReference type="ARBA" id="ARBA00022622"/>
    </source>
</evidence>
<keyword evidence="2" id="KW-0336">GPI-anchor</keyword>
<accession>A0A182SJ17</accession>
<reference evidence="10" key="1">
    <citation type="submission" date="2013-09" db="EMBL/GenBank/DDBJ databases">
        <title>The Genome Sequence of Anopheles maculatus species B.</title>
        <authorList>
            <consortium name="The Broad Institute Genomics Platform"/>
            <person name="Neafsey D.E."/>
            <person name="Besansky N."/>
            <person name="Howell P."/>
            <person name="Walton C."/>
            <person name="Young S.K."/>
            <person name="Zeng Q."/>
            <person name="Gargeya S."/>
            <person name="Fitzgerald M."/>
            <person name="Haas B."/>
            <person name="Abouelleil A."/>
            <person name="Allen A.W."/>
            <person name="Alvarado L."/>
            <person name="Arachchi H.M."/>
            <person name="Berlin A.M."/>
            <person name="Chapman S.B."/>
            <person name="Gainer-Dewar J."/>
            <person name="Goldberg J."/>
            <person name="Griggs A."/>
            <person name="Gujja S."/>
            <person name="Hansen M."/>
            <person name="Howarth C."/>
            <person name="Imamovic A."/>
            <person name="Ireland A."/>
            <person name="Larimer J."/>
            <person name="McCowan C."/>
            <person name="Murphy C."/>
            <person name="Pearson M."/>
            <person name="Poon T.W."/>
            <person name="Priest M."/>
            <person name="Roberts A."/>
            <person name="Saif S."/>
            <person name="Shea T."/>
            <person name="Sisk P."/>
            <person name="Sykes S."/>
            <person name="Wortman J."/>
            <person name="Nusbaum C."/>
            <person name="Birren B."/>
        </authorList>
    </citation>
    <scope>NUCLEOTIDE SEQUENCE [LARGE SCALE GENOMIC DNA]</scope>
    <source>
        <strain evidence="10">maculatus3</strain>
    </source>
</reference>
<comment type="subcellular location">
    <subcellularLocation>
        <location evidence="1">Membrane</location>
        <topology evidence="1">Lipid-anchor</topology>
        <topology evidence="1">GPI-anchor</topology>
    </subcellularLocation>
</comment>
<keyword evidence="5" id="KW-1133">Transmembrane helix</keyword>
<dbReference type="SUPFAM" id="SSF57302">
    <property type="entry name" value="Snake toxin-like"/>
    <property type="match status" value="1"/>
</dbReference>
<reference evidence="9" key="2">
    <citation type="submission" date="2020-05" db="UniProtKB">
        <authorList>
            <consortium name="EnsemblMetazoa"/>
        </authorList>
    </citation>
    <scope>IDENTIFICATION</scope>
    <source>
        <strain evidence="9">maculatus3</strain>
    </source>
</reference>
<evidence type="ECO:0000256" key="8">
    <source>
        <dbReference type="ARBA" id="ARBA00023288"/>
    </source>
</evidence>
<dbReference type="InterPro" id="IPR031424">
    <property type="entry name" value="QVR-like"/>
</dbReference>
<evidence type="ECO:0000256" key="1">
    <source>
        <dbReference type="ARBA" id="ARBA00004589"/>
    </source>
</evidence>
<evidence type="ECO:0000313" key="9">
    <source>
        <dbReference type="EnsemblMetazoa" id="AMAM007753-PA"/>
    </source>
</evidence>
<keyword evidence="3" id="KW-0812">Transmembrane</keyword>
<evidence type="ECO:0000256" key="5">
    <source>
        <dbReference type="ARBA" id="ARBA00022989"/>
    </source>
</evidence>
<dbReference type="PANTHER" id="PTHR33562">
    <property type="entry name" value="ATILLA, ISOFORM B-RELATED-RELATED"/>
    <property type="match status" value="1"/>
</dbReference>
<dbReference type="AlphaFoldDB" id="A0A182SJ17"/>
<dbReference type="GO" id="GO:0098552">
    <property type="term" value="C:side of membrane"/>
    <property type="evidence" value="ECO:0007669"/>
    <property type="project" value="UniProtKB-KW"/>
</dbReference>
<dbReference type="Pfam" id="PF17064">
    <property type="entry name" value="QVR"/>
    <property type="match status" value="1"/>
</dbReference>
<protein>
    <submittedName>
        <fullName evidence="9">Uncharacterized protein</fullName>
    </submittedName>
</protein>
<evidence type="ECO:0000256" key="3">
    <source>
        <dbReference type="ARBA" id="ARBA00022692"/>
    </source>
</evidence>
<evidence type="ECO:0000256" key="6">
    <source>
        <dbReference type="ARBA" id="ARBA00023136"/>
    </source>
</evidence>
<evidence type="ECO:0000256" key="4">
    <source>
        <dbReference type="ARBA" id="ARBA00022729"/>
    </source>
</evidence>
<keyword evidence="10" id="KW-1185">Reference proteome</keyword>
<dbReference type="GO" id="GO:0030431">
    <property type="term" value="P:sleep"/>
    <property type="evidence" value="ECO:0007669"/>
    <property type="project" value="InterPro"/>
</dbReference>
<dbReference type="InterPro" id="IPR045860">
    <property type="entry name" value="Snake_toxin-like_sf"/>
</dbReference>
<keyword evidence="6" id="KW-0472">Membrane</keyword>
<dbReference type="InterPro" id="IPR050975">
    <property type="entry name" value="Sleep_regulator"/>
</dbReference>
<sequence>MDMSFAFLSALRCYTCNSNDNSECFAPPVNFTESDLQDNRTIPARLLVDCPLDPMGREPFCRKVNLLVIGGSLPDHTRVTRECGYDRARRPCYKIENGGHEELVCQCFTDGCNGAPQITVSRVLGGLIAVTGLLLGHGHRTM</sequence>
<evidence type="ECO:0000256" key="7">
    <source>
        <dbReference type="ARBA" id="ARBA00023180"/>
    </source>
</evidence>
<dbReference type="EnsemblMetazoa" id="AMAM007753-RA">
    <property type="protein sequence ID" value="AMAM007753-PA"/>
    <property type="gene ID" value="AMAM007753"/>
</dbReference>